<dbReference type="AlphaFoldDB" id="A0A345Y7D3"/>
<dbReference type="EMBL" id="CP031337">
    <property type="protein sequence ID" value="AXK39835.1"/>
    <property type="molecule type" value="Genomic_DNA"/>
</dbReference>
<protein>
    <submittedName>
        <fullName evidence="2">Uncharacterized protein</fullName>
    </submittedName>
</protein>
<sequence length="71" mass="7728">MLDKIMQRLQRDRRLAVFALILSTVFFGLGSFATQTAIDAKEGVYAILGIALMAAGLIGQLLTLAALFRSR</sequence>
<organism evidence="2 3">
    <name type="scientific">Crenobacter cavernae</name>
    <dbReference type="NCBI Taxonomy" id="2290923"/>
    <lineage>
        <taxon>Bacteria</taxon>
        <taxon>Pseudomonadati</taxon>
        <taxon>Pseudomonadota</taxon>
        <taxon>Betaproteobacteria</taxon>
        <taxon>Neisseriales</taxon>
        <taxon>Neisseriaceae</taxon>
        <taxon>Crenobacter</taxon>
    </lineage>
</organism>
<keyword evidence="1" id="KW-0812">Transmembrane</keyword>
<dbReference type="KEGG" id="ccah:DWG20_10500"/>
<name>A0A345Y7D3_9NEIS</name>
<feature type="transmembrane region" description="Helical" evidence="1">
    <location>
        <begin position="43"/>
        <end position="68"/>
    </location>
</feature>
<dbReference type="RefSeq" id="WP_115433765.1">
    <property type="nucleotide sequence ID" value="NZ_CP031337.1"/>
</dbReference>
<gene>
    <name evidence="2" type="ORF">DWG20_10500</name>
</gene>
<keyword evidence="1" id="KW-0472">Membrane</keyword>
<keyword evidence="1" id="KW-1133">Transmembrane helix</keyword>
<accession>A0A345Y7D3</accession>
<reference evidence="2 3" key="1">
    <citation type="submission" date="2018-07" db="EMBL/GenBank/DDBJ databases">
        <title>Crenobacter cavernae sp. nov., isolated from a karst cave.</title>
        <authorList>
            <person name="Zhu H."/>
        </authorList>
    </citation>
    <scope>NUCLEOTIDE SEQUENCE [LARGE SCALE GENOMIC DNA]</scope>
    <source>
        <strain evidence="2 3">K1W11S-77</strain>
    </source>
</reference>
<dbReference type="OrthoDB" id="9971871at2"/>
<evidence type="ECO:0000256" key="1">
    <source>
        <dbReference type="SAM" id="Phobius"/>
    </source>
</evidence>
<evidence type="ECO:0000313" key="2">
    <source>
        <dbReference type="EMBL" id="AXK39835.1"/>
    </source>
</evidence>
<evidence type="ECO:0000313" key="3">
    <source>
        <dbReference type="Proteomes" id="UP000254537"/>
    </source>
</evidence>
<dbReference type="Proteomes" id="UP000254537">
    <property type="component" value="Chromosome"/>
</dbReference>
<proteinExistence type="predicted"/>